<feature type="compositionally biased region" description="Low complexity" evidence="1">
    <location>
        <begin position="56"/>
        <end position="74"/>
    </location>
</feature>
<feature type="compositionally biased region" description="Low complexity" evidence="1">
    <location>
        <begin position="83"/>
        <end position="96"/>
    </location>
</feature>
<dbReference type="OrthoDB" id="2503849at2759"/>
<reference evidence="3" key="1">
    <citation type="submission" date="2014-03" db="EMBL/GenBank/DDBJ databases">
        <title>The Genome Sequence of Puccinia striiformis f. sp. tritici PST-78.</title>
        <authorList>
            <consortium name="The Broad Institute Genome Sequencing Platform"/>
            <person name="Cuomo C."/>
            <person name="Hulbert S."/>
            <person name="Chen X."/>
            <person name="Walker B."/>
            <person name="Young S.K."/>
            <person name="Zeng Q."/>
            <person name="Gargeya S."/>
            <person name="Fitzgerald M."/>
            <person name="Haas B."/>
            <person name="Abouelleil A."/>
            <person name="Alvarado L."/>
            <person name="Arachchi H.M."/>
            <person name="Berlin A.M."/>
            <person name="Chapman S.B."/>
            <person name="Goldberg J."/>
            <person name="Griggs A."/>
            <person name="Gujja S."/>
            <person name="Hansen M."/>
            <person name="Howarth C."/>
            <person name="Imamovic A."/>
            <person name="Larimer J."/>
            <person name="McCowan C."/>
            <person name="Montmayeur A."/>
            <person name="Murphy C."/>
            <person name="Neiman D."/>
            <person name="Pearson M."/>
            <person name="Priest M."/>
            <person name="Roberts A."/>
            <person name="Saif S."/>
            <person name="Shea T."/>
            <person name="Sisk P."/>
            <person name="Sykes S."/>
            <person name="Wortman J."/>
            <person name="Nusbaum C."/>
            <person name="Birren B."/>
        </authorList>
    </citation>
    <scope>NUCLEOTIDE SEQUENCE [LARGE SCALE GENOMIC DNA]</scope>
    <source>
        <strain evidence="3">race PST-78</strain>
    </source>
</reference>
<gene>
    <name evidence="2" type="ORF">PSTG_12437</name>
</gene>
<feature type="region of interest" description="Disordered" evidence="1">
    <location>
        <begin position="1"/>
        <end position="133"/>
    </location>
</feature>
<evidence type="ECO:0000313" key="2">
    <source>
        <dbReference type="EMBL" id="KNE94208.1"/>
    </source>
</evidence>
<dbReference type="AlphaFoldDB" id="A0A0L0V4I4"/>
<dbReference type="Proteomes" id="UP000054564">
    <property type="component" value="Unassembled WGS sequence"/>
</dbReference>
<keyword evidence="3" id="KW-1185">Reference proteome</keyword>
<feature type="compositionally biased region" description="Polar residues" evidence="1">
    <location>
        <begin position="1"/>
        <end position="14"/>
    </location>
</feature>
<proteinExistence type="predicted"/>
<evidence type="ECO:0000313" key="3">
    <source>
        <dbReference type="Proteomes" id="UP000054564"/>
    </source>
</evidence>
<accession>A0A0L0V4I4</accession>
<feature type="compositionally biased region" description="Polar residues" evidence="1">
    <location>
        <begin position="149"/>
        <end position="163"/>
    </location>
</feature>
<sequence>MSSNSHPQPVNHSGRSAKDHTQTSQPSPTTDRRGSFLSSLFSMPSPPSTTVPRHNSVSSSTDSSSTTSVSPTYSALATHHENGTVSGSPASSVASPIDPKFGSTDWSNSDYPHSRQTSLSGSLSGLTGSFRWPGSNAASNVQPIAIPNSFPSLNQETHNTTPTPMVGMSAPTRRTSVGGPTFRRAFELPNYTNTYAPQDNPQDLPPPTDANRRGRSGSLFSSFGVAGDASKRTSGPPRRKLSPMGERMIRDHPF</sequence>
<feature type="compositionally biased region" description="Polar residues" evidence="1">
    <location>
        <begin position="190"/>
        <end position="201"/>
    </location>
</feature>
<evidence type="ECO:0000256" key="1">
    <source>
        <dbReference type="SAM" id="MobiDB-lite"/>
    </source>
</evidence>
<protein>
    <submittedName>
        <fullName evidence="2">Uncharacterized protein</fullName>
    </submittedName>
</protein>
<name>A0A0L0V4I4_9BASI</name>
<dbReference type="EMBL" id="AJIL01000121">
    <property type="protein sequence ID" value="KNE94208.1"/>
    <property type="molecule type" value="Genomic_DNA"/>
</dbReference>
<feature type="compositionally biased region" description="Polar residues" evidence="1">
    <location>
        <begin position="104"/>
        <end position="116"/>
    </location>
</feature>
<feature type="region of interest" description="Disordered" evidence="1">
    <location>
        <begin position="148"/>
        <end position="254"/>
    </location>
</feature>
<organism evidence="2 3">
    <name type="scientific">Puccinia striiformis f. sp. tritici PST-78</name>
    <dbReference type="NCBI Taxonomy" id="1165861"/>
    <lineage>
        <taxon>Eukaryota</taxon>
        <taxon>Fungi</taxon>
        <taxon>Dikarya</taxon>
        <taxon>Basidiomycota</taxon>
        <taxon>Pucciniomycotina</taxon>
        <taxon>Pucciniomycetes</taxon>
        <taxon>Pucciniales</taxon>
        <taxon>Pucciniaceae</taxon>
        <taxon>Puccinia</taxon>
    </lineage>
</organism>
<feature type="compositionally biased region" description="Low complexity" evidence="1">
    <location>
        <begin position="117"/>
        <end position="129"/>
    </location>
</feature>
<comment type="caution">
    <text evidence="2">The sequence shown here is derived from an EMBL/GenBank/DDBJ whole genome shotgun (WGS) entry which is preliminary data.</text>
</comment>